<dbReference type="STRING" id="1801997.A3J64_03155"/>
<comment type="function">
    <text evidence="5">Attaches a formyl group to the free amino group of methionyl-tRNA(fMet). The formyl group appears to play a dual role in the initiator identity of N-formylmethionyl-tRNA by promoting its recognition by IF2 and preventing the misappropriation of this tRNA by the elongation apparatus.</text>
</comment>
<dbReference type="InterPro" id="IPR005793">
    <property type="entry name" value="Formyl_trans_C"/>
</dbReference>
<proteinExistence type="inferred from homology"/>
<dbReference type="SUPFAM" id="SSF53328">
    <property type="entry name" value="Formyltransferase"/>
    <property type="match status" value="1"/>
</dbReference>
<accession>A0A1G2FE33</accession>
<dbReference type="GO" id="GO:0005829">
    <property type="term" value="C:cytosol"/>
    <property type="evidence" value="ECO:0007669"/>
    <property type="project" value="TreeGrafter"/>
</dbReference>
<dbReference type="InterPro" id="IPR036477">
    <property type="entry name" value="Formyl_transf_N_sf"/>
</dbReference>
<dbReference type="InterPro" id="IPR044135">
    <property type="entry name" value="Met-tRNA-FMT_C"/>
</dbReference>
<name>A0A1G2FE33_9BACT</name>
<dbReference type="Pfam" id="PF02911">
    <property type="entry name" value="Formyl_trans_C"/>
    <property type="match status" value="1"/>
</dbReference>
<dbReference type="CDD" id="cd08704">
    <property type="entry name" value="Met_tRNA_FMT_C"/>
    <property type="match status" value="1"/>
</dbReference>
<reference evidence="8 9" key="1">
    <citation type="journal article" date="2016" name="Nat. Commun.">
        <title>Thousands of microbial genomes shed light on interconnected biogeochemical processes in an aquifer system.</title>
        <authorList>
            <person name="Anantharaman K."/>
            <person name="Brown C.T."/>
            <person name="Hug L.A."/>
            <person name="Sharon I."/>
            <person name="Castelle C.J."/>
            <person name="Probst A.J."/>
            <person name="Thomas B.C."/>
            <person name="Singh A."/>
            <person name="Wilkins M.J."/>
            <person name="Karaoz U."/>
            <person name="Brodie E.L."/>
            <person name="Williams K.H."/>
            <person name="Hubbard S.S."/>
            <person name="Banfield J.F."/>
        </authorList>
    </citation>
    <scope>NUCLEOTIDE SEQUENCE [LARGE SCALE GENOMIC DNA]</scope>
</reference>
<gene>
    <name evidence="5" type="primary">fmt</name>
    <name evidence="8" type="ORF">A3J64_03155</name>
</gene>
<evidence type="ECO:0000256" key="4">
    <source>
        <dbReference type="ARBA" id="ARBA00022917"/>
    </source>
</evidence>
<dbReference type="PANTHER" id="PTHR11138:SF5">
    <property type="entry name" value="METHIONYL-TRNA FORMYLTRANSFERASE, MITOCHONDRIAL"/>
    <property type="match status" value="1"/>
</dbReference>
<organism evidence="8 9">
    <name type="scientific">Candidatus Portnoybacteria bacterium RIFCSPHIGHO2_12_FULL_38_9</name>
    <dbReference type="NCBI Taxonomy" id="1801997"/>
    <lineage>
        <taxon>Bacteria</taxon>
        <taxon>Candidatus Portnoyibacteriota</taxon>
    </lineage>
</organism>
<keyword evidence="4 5" id="KW-0648">Protein biosynthesis</keyword>
<evidence type="ECO:0000256" key="3">
    <source>
        <dbReference type="ARBA" id="ARBA00022679"/>
    </source>
</evidence>
<sequence>MKRYQTQNTRYKILFMGTPEFAAPALERLIKAGYKILAVITAPDKPIGRKQKITPPPIKKMALRYKIPVLQPEKILNLKPKLSNLFESSAEHKKFVLRSQISNLNPDLIVVAAYGKIIPKEILEIPKYGSLNIHPSFLPKYRGPSPIQFAILNGEKITGATIMLMDEKMDHGPILAQEKIALRPDETSQTLHQKLSQLGADLLIKTIPQYLERKIRPKPQDEKKATYTKILTRDDGRIDWQKSAKELERQVRAFFPWPGAWTELRINLPVMQALRAGNQESRRLKILKAKAVNKKIPNALPTGQGYLLPEIIQLEGKKQMSWEEFLRGHKKVNIESGI</sequence>
<evidence type="ECO:0000259" key="6">
    <source>
        <dbReference type="Pfam" id="PF00551"/>
    </source>
</evidence>
<dbReference type="HAMAP" id="MF_00182">
    <property type="entry name" value="Formyl_trans"/>
    <property type="match status" value="1"/>
</dbReference>
<comment type="catalytic activity">
    <reaction evidence="5">
        <text>L-methionyl-tRNA(fMet) + (6R)-10-formyltetrahydrofolate = N-formyl-L-methionyl-tRNA(fMet) + (6S)-5,6,7,8-tetrahydrofolate + H(+)</text>
        <dbReference type="Rhea" id="RHEA:24380"/>
        <dbReference type="Rhea" id="RHEA-COMP:9952"/>
        <dbReference type="Rhea" id="RHEA-COMP:9953"/>
        <dbReference type="ChEBI" id="CHEBI:15378"/>
        <dbReference type="ChEBI" id="CHEBI:57453"/>
        <dbReference type="ChEBI" id="CHEBI:78530"/>
        <dbReference type="ChEBI" id="CHEBI:78844"/>
        <dbReference type="ChEBI" id="CHEBI:195366"/>
        <dbReference type="EC" id="2.1.2.9"/>
    </reaction>
</comment>
<dbReference type="EMBL" id="MHNB01000028">
    <property type="protein sequence ID" value="OGZ36319.1"/>
    <property type="molecule type" value="Genomic_DNA"/>
</dbReference>
<dbReference type="EC" id="2.1.2.9" evidence="2 5"/>
<evidence type="ECO:0000313" key="8">
    <source>
        <dbReference type="EMBL" id="OGZ36319.1"/>
    </source>
</evidence>
<evidence type="ECO:0000256" key="1">
    <source>
        <dbReference type="ARBA" id="ARBA00010699"/>
    </source>
</evidence>
<comment type="caution">
    <text evidence="8">The sequence shown here is derived from an EMBL/GenBank/DDBJ whole genome shotgun (WGS) entry which is preliminary data.</text>
</comment>
<feature type="binding site" evidence="5">
    <location>
        <begin position="136"/>
        <end position="139"/>
    </location>
    <ligand>
        <name>(6S)-5,6,7,8-tetrahydrofolate</name>
        <dbReference type="ChEBI" id="CHEBI:57453"/>
    </ligand>
</feature>
<evidence type="ECO:0000259" key="7">
    <source>
        <dbReference type="Pfam" id="PF02911"/>
    </source>
</evidence>
<evidence type="ECO:0000256" key="5">
    <source>
        <dbReference type="HAMAP-Rule" id="MF_00182"/>
    </source>
</evidence>
<dbReference type="InterPro" id="IPR011034">
    <property type="entry name" value="Formyl_transferase-like_C_sf"/>
</dbReference>
<comment type="similarity">
    <text evidence="1 5">Belongs to the Fmt family.</text>
</comment>
<dbReference type="InterPro" id="IPR002376">
    <property type="entry name" value="Formyl_transf_N"/>
</dbReference>
<dbReference type="NCBIfam" id="TIGR00460">
    <property type="entry name" value="fmt"/>
    <property type="match status" value="1"/>
</dbReference>
<dbReference type="InterPro" id="IPR005794">
    <property type="entry name" value="Fmt"/>
</dbReference>
<protein>
    <recommendedName>
        <fullName evidence="2 5">Methionyl-tRNA formyltransferase</fullName>
        <ecNumber evidence="2 5">2.1.2.9</ecNumber>
    </recommendedName>
</protein>
<dbReference type="InterPro" id="IPR041711">
    <property type="entry name" value="Met-tRNA-FMT_N"/>
</dbReference>
<dbReference type="PANTHER" id="PTHR11138">
    <property type="entry name" value="METHIONYL-TRNA FORMYLTRANSFERASE"/>
    <property type="match status" value="1"/>
</dbReference>
<dbReference type="AlphaFoldDB" id="A0A1G2FE33"/>
<feature type="domain" description="Formyl transferase C-terminal" evidence="7">
    <location>
        <begin position="231"/>
        <end position="329"/>
    </location>
</feature>
<keyword evidence="3 5" id="KW-0808">Transferase</keyword>
<dbReference type="Pfam" id="PF00551">
    <property type="entry name" value="Formyl_trans_N"/>
    <property type="match status" value="1"/>
</dbReference>
<evidence type="ECO:0000256" key="2">
    <source>
        <dbReference type="ARBA" id="ARBA00012261"/>
    </source>
</evidence>
<dbReference type="InterPro" id="IPR001555">
    <property type="entry name" value="GART_AS"/>
</dbReference>
<dbReference type="PROSITE" id="PS00373">
    <property type="entry name" value="GART"/>
    <property type="match status" value="1"/>
</dbReference>
<dbReference type="CDD" id="cd08646">
    <property type="entry name" value="FMT_core_Met-tRNA-FMT_N"/>
    <property type="match status" value="1"/>
</dbReference>
<dbReference type="Gene3D" id="3.40.50.12230">
    <property type="match status" value="1"/>
</dbReference>
<evidence type="ECO:0000313" key="9">
    <source>
        <dbReference type="Proteomes" id="UP000177061"/>
    </source>
</evidence>
<dbReference type="SUPFAM" id="SSF50486">
    <property type="entry name" value="FMT C-terminal domain-like"/>
    <property type="match status" value="1"/>
</dbReference>
<dbReference type="GO" id="GO:0004479">
    <property type="term" value="F:methionyl-tRNA formyltransferase activity"/>
    <property type="evidence" value="ECO:0007669"/>
    <property type="project" value="UniProtKB-UniRule"/>
</dbReference>
<feature type="domain" description="Formyl transferase N-terminal" evidence="6">
    <location>
        <begin position="12"/>
        <end position="206"/>
    </location>
</feature>
<dbReference type="Proteomes" id="UP000177061">
    <property type="component" value="Unassembled WGS sequence"/>
</dbReference>